<dbReference type="CDD" id="cd00221">
    <property type="entry name" value="Vsr"/>
    <property type="match status" value="1"/>
</dbReference>
<proteinExistence type="inferred from homology"/>
<dbReference type="Pfam" id="PF03852">
    <property type="entry name" value="Vsr"/>
    <property type="match status" value="1"/>
</dbReference>
<evidence type="ECO:0000256" key="4">
    <source>
        <dbReference type="ARBA" id="ARBA00022801"/>
    </source>
</evidence>
<dbReference type="Gene3D" id="3.40.960.10">
    <property type="entry name" value="VSR Endonuclease"/>
    <property type="match status" value="1"/>
</dbReference>
<dbReference type="GO" id="GO:0006298">
    <property type="term" value="P:mismatch repair"/>
    <property type="evidence" value="ECO:0007669"/>
    <property type="project" value="UniProtKB-UniRule"/>
</dbReference>
<organism evidence="7 8">
    <name type="scientific">Bowmanella dokdonensis</name>
    <dbReference type="NCBI Taxonomy" id="751969"/>
    <lineage>
        <taxon>Bacteria</taxon>
        <taxon>Pseudomonadati</taxon>
        <taxon>Pseudomonadota</taxon>
        <taxon>Gammaproteobacteria</taxon>
        <taxon>Alteromonadales</taxon>
        <taxon>Alteromonadaceae</taxon>
        <taxon>Bowmanella</taxon>
    </lineage>
</organism>
<evidence type="ECO:0000256" key="1">
    <source>
        <dbReference type="ARBA" id="ARBA00022722"/>
    </source>
</evidence>
<comment type="similarity">
    <text evidence="6">Belongs to the vsr family.</text>
</comment>
<keyword evidence="4 6" id="KW-0378">Hydrolase</keyword>
<comment type="caution">
    <text evidence="7">The sequence shown here is derived from an EMBL/GenBank/DDBJ whole genome shotgun (WGS) entry which is preliminary data.</text>
</comment>
<gene>
    <name evidence="7" type="primary">vsr</name>
    <name evidence="7" type="ORF">J0A66_21355</name>
</gene>
<keyword evidence="1 6" id="KW-0540">Nuclease</keyword>
<keyword evidence="8" id="KW-1185">Reference proteome</keyword>
<reference evidence="7" key="1">
    <citation type="submission" date="2021-03" db="EMBL/GenBank/DDBJ databases">
        <title>novel species isolated from a fishpond in China.</title>
        <authorList>
            <person name="Lu H."/>
            <person name="Cai Z."/>
        </authorList>
    </citation>
    <scope>NUCLEOTIDE SEQUENCE</scope>
    <source>
        <strain evidence="7">JCM 30855</strain>
    </source>
</reference>
<dbReference type="AlphaFoldDB" id="A0A939DS35"/>
<dbReference type="NCBIfam" id="TIGR00632">
    <property type="entry name" value="vsr"/>
    <property type="match status" value="1"/>
</dbReference>
<accession>A0A939DS35</accession>
<dbReference type="InterPro" id="IPR004603">
    <property type="entry name" value="DNA_mismatch_endonuc_vsr"/>
</dbReference>
<keyword evidence="3 6" id="KW-0227">DNA damage</keyword>
<evidence type="ECO:0000256" key="5">
    <source>
        <dbReference type="ARBA" id="ARBA00023204"/>
    </source>
</evidence>
<protein>
    <recommendedName>
        <fullName evidence="6">Very short patch repair endonuclease</fullName>
        <ecNumber evidence="6">3.1.-.-</ecNumber>
    </recommendedName>
</protein>
<evidence type="ECO:0000256" key="6">
    <source>
        <dbReference type="PIRNR" id="PIRNR018267"/>
    </source>
</evidence>
<dbReference type="EMBL" id="JAFKCV010000032">
    <property type="protein sequence ID" value="MBN7827782.1"/>
    <property type="molecule type" value="Genomic_DNA"/>
</dbReference>
<evidence type="ECO:0000313" key="7">
    <source>
        <dbReference type="EMBL" id="MBN7827782.1"/>
    </source>
</evidence>
<dbReference type="InterPro" id="IPR011335">
    <property type="entry name" value="Restrct_endonuc-II-like"/>
</dbReference>
<dbReference type="EC" id="3.1.-.-" evidence="6"/>
<keyword evidence="2 6" id="KW-0255">Endonuclease</keyword>
<dbReference type="PIRSF" id="PIRSF018267">
    <property type="entry name" value="VSR_endonuc"/>
    <property type="match status" value="1"/>
</dbReference>
<evidence type="ECO:0000313" key="8">
    <source>
        <dbReference type="Proteomes" id="UP000664654"/>
    </source>
</evidence>
<dbReference type="SUPFAM" id="SSF52980">
    <property type="entry name" value="Restriction endonuclease-like"/>
    <property type="match status" value="1"/>
</dbReference>
<name>A0A939DS35_9ALTE</name>
<keyword evidence="5 6" id="KW-0234">DNA repair</keyword>
<comment type="function">
    <text evidence="6">May nick specific sequences that contain T:G mispairs resulting from m5C-deamination.</text>
</comment>
<dbReference type="GO" id="GO:0016787">
    <property type="term" value="F:hydrolase activity"/>
    <property type="evidence" value="ECO:0007669"/>
    <property type="project" value="UniProtKB-KW"/>
</dbReference>
<dbReference type="Proteomes" id="UP000664654">
    <property type="component" value="Unassembled WGS sequence"/>
</dbReference>
<evidence type="ECO:0000256" key="3">
    <source>
        <dbReference type="ARBA" id="ARBA00022763"/>
    </source>
</evidence>
<sequence>MKPEERRANMQAVKQKNTKPEVLVRKLLHSLGYRFRIHKKGLPGTPDIVLPKYKTCIFVHGCFWHHHKDCKRSPLPKTNTSFWENKIMRNVARDKKHIEDLQRLGWKVLVIWECETKSAKAIQSKFLEVFKS</sequence>
<evidence type="ECO:0000256" key="2">
    <source>
        <dbReference type="ARBA" id="ARBA00022759"/>
    </source>
</evidence>
<dbReference type="GO" id="GO:0004519">
    <property type="term" value="F:endonuclease activity"/>
    <property type="evidence" value="ECO:0007669"/>
    <property type="project" value="UniProtKB-KW"/>
</dbReference>